<feature type="compositionally biased region" description="Basic and acidic residues" evidence="6">
    <location>
        <begin position="729"/>
        <end position="741"/>
    </location>
</feature>
<dbReference type="Gene3D" id="1.10.150.20">
    <property type="entry name" value="5' to 3' exonuclease, C-terminal subdomain"/>
    <property type="match status" value="1"/>
</dbReference>
<evidence type="ECO:0000256" key="6">
    <source>
        <dbReference type="SAM" id="MobiDB-lite"/>
    </source>
</evidence>
<evidence type="ECO:0000256" key="5">
    <source>
        <dbReference type="ARBA" id="ARBA00034005"/>
    </source>
</evidence>
<gene>
    <name evidence="8" type="ORF">EMWEY_00039140</name>
</gene>
<keyword evidence="3" id="KW-0235">DNA replication</keyword>
<dbReference type="SUPFAM" id="SSF47781">
    <property type="entry name" value="RuvA domain 2-like"/>
    <property type="match status" value="1"/>
</dbReference>
<feature type="region of interest" description="Disordered" evidence="6">
    <location>
        <begin position="728"/>
        <end position="757"/>
    </location>
</feature>
<dbReference type="AlphaFoldDB" id="U6MDU9"/>
<feature type="region of interest" description="Disordered" evidence="6">
    <location>
        <begin position="922"/>
        <end position="941"/>
    </location>
</feature>
<sequence>MRLPASGSVRAVAAALTPNRLLRQTSLHYQQQLQPQRTHRRTAVRHPSLARRLRAATRIPCLGWQQPKQLLGCNSCSSASRCSIFRPCSPTRTQATAKGSSSNPDPAAATSATVAVDAAAHASLCSRITELSRAYYSGEEPMASDEEFDALWLQLRKLEQKYPRLRRPDSPLQRIGAGPAALQAGARTSGGRKRWRGGTSEVDAVGGAAAAGAHAGGSGEPERAAAPAAGGAAAEAFSATLLVEPKIDGQSVSLTYQLISSSSNGDGSNTSNCTGNSSIQCSSSSTSNRRGSDTRKHVAQYRLVRALTRGDGRRGEDITVKALQMGRKGYLPLVMEVSAGVTPETTGTATAAVAERPAVSAGTSVFKDWLCSLPQQLEVRGEAFVSLSTLWLLNRDRNSKGLKPFASSRHAVVGLLRRLETAGKEDRDAVRFCAYGLVGSPGAVPSVHPTEKNENSSNRATASTAAATVGAFAAGVSTQLELLQRLQQWGFDVALPHCRVVKNRREALEAFEEQSRAHEVYVAQLQGVLRRGAAAVTASDVPASTPSGATPVSASPCGGDATLAAASAAAETATAATGAAAADCWRAARLPVRLEDIPCDGVVYKVNLLLLQQQLGSTARAPRWAFALKFPAAEASTAVMGLEWTVGSSGVCTPVALLQPVLLGGVSLSRASLHSPQELRRKDIRVGDRVYVQLKGESVPQIAAVDLQARKEETVPASLPTHCPSCGRDLIERPVSTDRTRNPRPRQRMSEPATEGAVAAGAAAAAAGRGAADQEPQMQGVLWCPGGWACGSQRLQRLLRFFSREGVAVPGLGPRVLESLIAGGYVGAPIDAFYLAERDRQRVAAGELGLADWPGWGPQARDALFREIEQVRHRGVLLQQLLFALGVPGMGRKASAAVAQQAKTLSGFLALLDSLQVPHQTTHTLQMPNTPPDPPREDGQRLQLTQRGTSHIQPPRRQRSRITIAQEQLVGPCQRGTPASEGPTEATNVVGSPLGLGVNSVGDIEPALLEELRVFARDVRNRQQLLQVAEAVPVHPVSATGRDPPKLT</sequence>
<name>U6MDU9_EIMMA</name>
<evidence type="ECO:0000259" key="7">
    <source>
        <dbReference type="SMART" id="SM00532"/>
    </source>
</evidence>
<dbReference type="GeneID" id="25337900"/>
<keyword evidence="4" id="KW-0520">NAD</keyword>
<dbReference type="Gene3D" id="3.30.1490.70">
    <property type="match status" value="1"/>
</dbReference>
<dbReference type="Pfam" id="PF01653">
    <property type="entry name" value="DNA_ligase_aden"/>
    <property type="match status" value="2"/>
</dbReference>
<evidence type="ECO:0000313" key="9">
    <source>
        <dbReference type="Proteomes" id="UP000030763"/>
    </source>
</evidence>
<proteinExistence type="predicted"/>
<dbReference type="SMART" id="SM00532">
    <property type="entry name" value="LIGANc"/>
    <property type="match status" value="1"/>
</dbReference>
<feature type="compositionally biased region" description="Low complexity" evidence="6">
    <location>
        <begin position="261"/>
        <end position="289"/>
    </location>
</feature>
<dbReference type="GO" id="GO:0006281">
    <property type="term" value="P:DNA repair"/>
    <property type="evidence" value="ECO:0007669"/>
    <property type="project" value="InterPro"/>
</dbReference>
<protein>
    <recommendedName>
        <fullName evidence="1">DNA ligase (NAD(+))</fullName>
        <ecNumber evidence="1">6.5.1.2</ecNumber>
    </recommendedName>
</protein>
<dbReference type="GO" id="GO:0003911">
    <property type="term" value="F:DNA ligase (NAD+) activity"/>
    <property type="evidence" value="ECO:0007669"/>
    <property type="project" value="UniProtKB-EC"/>
</dbReference>
<dbReference type="InterPro" id="IPR013840">
    <property type="entry name" value="DNAligase_N"/>
</dbReference>
<dbReference type="InterPro" id="IPR012340">
    <property type="entry name" value="NA-bd_OB-fold"/>
</dbReference>
<comment type="catalytic activity">
    <reaction evidence="5">
        <text>NAD(+) + (deoxyribonucleotide)n-3'-hydroxyl + 5'-phospho-(deoxyribonucleotide)m = (deoxyribonucleotide)n+m + AMP + beta-nicotinamide D-nucleotide.</text>
        <dbReference type="EC" id="6.5.1.2"/>
    </reaction>
</comment>
<dbReference type="SUPFAM" id="SSF50249">
    <property type="entry name" value="Nucleic acid-binding proteins"/>
    <property type="match status" value="1"/>
</dbReference>
<feature type="domain" description="NAD-dependent DNA ligase N-terminal" evidence="7">
    <location>
        <begin position="117"/>
        <end position="739"/>
    </location>
</feature>
<dbReference type="SUPFAM" id="SSF56091">
    <property type="entry name" value="DNA ligase/mRNA capping enzyme, catalytic domain"/>
    <property type="match status" value="3"/>
</dbReference>
<dbReference type="Gene3D" id="3.30.470.30">
    <property type="entry name" value="DNA ligase/mRNA capping enzyme"/>
    <property type="match status" value="1"/>
</dbReference>
<dbReference type="InterPro" id="IPR004150">
    <property type="entry name" value="NAD_DNA_ligase_OB"/>
</dbReference>
<feature type="region of interest" description="Disordered" evidence="6">
    <location>
        <begin position="168"/>
        <end position="199"/>
    </location>
</feature>
<accession>U6MDU9</accession>
<keyword evidence="2 8" id="KW-0436">Ligase</keyword>
<evidence type="ECO:0000256" key="2">
    <source>
        <dbReference type="ARBA" id="ARBA00022598"/>
    </source>
</evidence>
<reference evidence="8" key="2">
    <citation type="submission" date="2013-10" db="EMBL/GenBank/DDBJ databases">
        <authorList>
            <person name="Aslett M."/>
        </authorList>
    </citation>
    <scope>NUCLEOTIDE SEQUENCE [LARGE SCALE GENOMIC DNA]</scope>
    <source>
        <strain evidence="8">Weybridge</strain>
    </source>
</reference>
<dbReference type="VEuPathDB" id="ToxoDB:EMWEY_00039140"/>
<dbReference type="Pfam" id="PF03120">
    <property type="entry name" value="OB_DNA_ligase"/>
    <property type="match status" value="1"/>
</dbReference>
<dbReference type="InterPro" id="IPR013839">
    <property type="entry name" value="DNAligase_adenylation"/>
</dbReference>
<dbReference type="GO" id="GO:0006260">
    <property type="term" value="P:DNA replication"/>
    <property type="evidence" value="ECO:0007669"/>
    <property type="project" value="UniProtKB-KW"/>
</dbReference>
<dbReference type="Gene3D" id="1.10.287.610">
    <property type="entry name" value="Helix hairpin bin"/>
    <property type="match status" value="1"/>
</dbReference>
<evidence type="ECO:0000256" key="1">
    <source>
        <dbReference type="ARBA" id="ARBA00012722"/>
    </source>
</evidence>
<evidence type="ECO:0000256" key="4">
    <source>
        <dbReference type="ARBA" id="ARBA00023027"/>
    </source>
</evidence>
<organism evidence="8 9">
    <name type="scientific">Eimeria maxima</name>
    <name type="common">Coccidian parasite</name>
    <dbReference type="NCBI Taxonomy" id="5804"/>
    <lineage>
        <taxon>Eukaryota</taxon>
        <taxon>Sar</taxon>
        <taxon>Alveolata</taxon>
        <taxon>Apicomplexa</taxon>
        <taxon>Conoidasida</taxon>
        <taxon>Coccidia</taxon>
        <taxon>Eucoccidiorida</taxon>
        <taxon>Eimeriorina</taxon>
        <taxon>Eimeriidae</taxon>
        <taxon>Eimeria</taxon>
    </lineage>
</organism>
<evidence type="ECO:0000256" key="3">
    <source>
        <dbReference type="ARBA" id="ARBA00022705"/>
    </source>
</evidence>
<dbReference type="Proteomes" id="UP000030763">
    <property type="component" value="Unassembled WGS sequence"/>
</dbReference>
<feature type="region of interest" description="Disordered" evidence="6">
    <location>
        <begin position="261"/>
        <end position="296"/>
    </location>
</feature>
<reference evidence="8" key="1">
    <citation type="submission" date="2013-10" db="EMBL/GenBank/DDBJ databases">
        <title>Genomic analysis of the causative agents of coccidiosis in chickens.</title>
        <authorList>
            <person name="Reid A.J."/>
            <person name="Blake D."/>
            <person name="Billington K."/>
            <person name="Browne H."/>
            <person name="Dunn M."/>
            <person name="Hung S."/>
            <person name="Kawahara F."/>
            <person name="Miranda-Saavedra D."/>
            <person name="Mourier T."/>
            <person name="Nagra H."/>
            <person name="Otto T.D."/>
            <person name="Rawlings N."/>
            <person name="Sanchez A."/>
            <person name="Sanders M."/>
            <person name="Subramaniam C."/>
            <person name="Tay Y."/>
            <person name="Dear P."/>
            <person name="Doerig C."/>
            <person name="Gruber A."/>
            <person name="Parkinson J."/>
            <person name="Shirley M."/>
            <person name="Wan K.L."/>
            <person name="Berriman M."/>
            <person name="Tomley F."/>
            <person name="Pain A."/>
        </authorList>
    </citation>
    <scope>NUCLEOTIDE SEQUENCE [LARGE SCALE GENOMIC DNA]</scope>
    <source>
        <strain evidence="8">Weybridge</strain>
    </source>
</reference>
<keyword evidence="9" id="KW-1185">Reference proteome</keyword>
<dbReference type="OrthoDB" id="446168at2759"/>
<dbReference type="Gene3D" id="2.40.50.140">
    <property type="entry name" value="Nucleic acid-binding proteins"/>
    <property type="match status" value="1"/>
</dbReference>
<dbReference type="EMBL" id="HG722035">
    <property type="protein sequence ID" value="CDJ61233.1"/>
    <property type="molecule type" value="Genomic_DNA"/>
</dbReference>
<dbReference type="RefSeq" id="XP_013337883.1">
    <property type="nucleotide sequence ID" value="XM_013482429.1"/>
</dbReference>
<dbReference type="InterPro" id="IPR010994">
    <property type="entry name" value="RuvA_2-like"/>
</dbReference>
<dbReference type="OMA" id="WAFALKF"/>
<dbReference type="EC" id="6.5.1.2" evidence="1"/>
<evidence type="ECO:0000313" key="8">
    <source>
        <dbReference type="EMBL" id="CDJ61233.1"/>
    </source>
</evidence>